<accession>A0ABS2KLY2</accession>
<dbReference type="Proteomes" id="UP001430193">
    <property type="component" value="Unassembled WGS sequence"/>
</dbReference>
<keyword evidence="3" id="KW-1185">Reference proteome</keyword>
<evidence type="ECO:0000313" key="3">
    <source>
        <dbReference type="Proteomes" id="UP001430193"/>
    </source>
</evidence>
<evidence type="ECO:0000313" key="2">
    <source>
        <dbReference type="EMBL" id="MBM7132104.1"/>
    </source>
</evidence>
<keyword evidence="1" id="KW-0732">Signal</keyword>
<sequence length="495" mass="52453">MFDPSRRKLIKAAALFPLVSSFARMAEAASSPSAASAQATFTLQPGQPGRAISETLTGLSYETLQLSNPAFFSADNHALVTLFQRLNPRGVLRIGGNTSDYTVWSEYRGALPTEKFGKIGPQHVFMLHPQSLHNLAGFLRATGWKLVFGVNLKIGVPEMGLQLARAVQEIVGDHLMAVQIGNEANDFEKDYAAFDHAWMPYAKVIRAAGIPIAGPDTGANTDWVIDYAKRHGAENVFLSRHYYRDGAPNGSIPNLLATDTDFLAEVEQIMRVADPAHLPFRLSEANSYYSGGRDGVSNAFASALWGADFSLALAQRGVAGINFHGGTLQSVEASLGHGADTSATSADLSARRDAVTSRYSAIAGDVALGFQPRPLFYGLRLAQQFAGAQTLPGSFDSGGANVTAYGALRDGKVQVALINKDAARHATVTVGGLRGFAGGQLMRLSAPSLDSRHDIVLEGIDGAVAGRAIGVDAQGSCQVALPRGSAAYLTFDRSA</sequence>
<dbReference type="InterPro" id="IPR052974">
    <property type="entry name" value="GH79_Enzymes"/>
</dbReference>
<dbReference type="EMBL" id="JADIKF010000040">
    <property type="protein sequence ID" value="MBM7132104.1"/>
    <property type="molecule type" value="Genomic_DNA"/>
</dbReference>
<dbReference type="SUPFAM" id="SSF51445">
    <property type="entry name" value="(Trans)glycosidases"/>
    <property type="match status" value="1"/>
</dbReference>
<evidence type="ECO:0008006" key="4">
    <source>
        <dbReference type="Google" id="ProtNLM"/>
    </source>
</evidence>
<proteinExistence type="predicted"/>
<comment type="caution">
    <text evidence="2">The sequence shown here is derived from an EMBL/GenBank/DDBJ whole genome shotgun (WGS) entry which is preliminary data.</text>
</comment>
<dbReference type="InterPro" id="IPR006311">
    <property type="entry name" value="TAT_signal"/>
</dbReference>
<feature type="signal peptide" evidence="1">
    <location>
        <begin position="1"/>
        <end position="28"/>
    </location>
</feature>
<protein>
    <recommendedName>
        <fullName evidence="4">Glycosyl hydrolase family 79, N-terminal domain</fullName>
    </recommendedName>
</protein>
<dbReference type="Gene3D" id="3.20.20.80">
    <property type="entry name" value="Glycosidases"/>
    <property type="match status" value="1"/>
</dbReference>
<organism evidence="2 3">
    <name type="scientific">Dyella mobilis</name>
    <dbReference type="NCBI Taxonomy" id="1849582"/>
    <lineage>
        <taxon>Bacteria</taxon>
        <taxon>Pseudomonadati</taxon>
        <taxon>Pseudomonadota</taxon>
        <taxon>Gammaproteobacteria</taxon>
        <taxon>Lysobacterales</taxon>
        <taxon>Rhodanobacteraceae</taxon>
        <taxon>Dyella</taxon>
    </lineage>
</organism>
<name>A0ABS2KLY2_9GAMM</name>
<dbReference type="InterPro" id="IPR013780">
    <property type="entry name" value="Glyco_hydro_b"/>
</dbReference>
<dbReference type="PROSITE" id="PS51318">
    <property type="entry name" value="TAT"/>
    <property type="match status" value="1"/>
</dbReference>
<dbReference type="Gene3D" id="2.60.40.1180">
    <property type="entry name" value="Golgi alpha-mannosidase II"/>
    <property type="match status" value="1"/>
</dbReference>
<evidence type="ECO:0000256" key="1">
    <source>
        <dbReference type="SAM" id="SignalP"/>
    </source>
</evidence>
<dbReference type="PANTHER" id="PTHR36183">
    <property type="entry name" value="BETA-GLUCURONIDASE"/>
    <property type="match status" value="1"/>
</dbReference>
<dbReference type="RefSeq" id="WP_204633631.1">
    <property type="nucleotide sequence ID" value="NZ_BSOC01000001.1"/>
</dbReference>
<feature type="chain" id="PRO_5045797707" description="Glycosyl hydrolase family 79, N-terminal domain" evidence="1">
    <location>
        <begin position="29"/>
        <end position="495"/>
    </location>
</feature>
<reference evidence="2" key="1">
    <citation type="submission" date="2020-10" db="EMBL/GenBank/DDBJ databases">
        <title>Phylogeny of dyella-like bacteria.</title>
        <authorList>
            <person name="Fu J."/>
        </authorList>
    </citation>
    <scope>NUCLEOTIDE SEQUENCE</scope>
    <source>
        <strain evidence="2">DHON07</strain>
    </source>
</reference>
<gene>
    <name evidence="2" type="ORF">ISS99_21450</name>
</gene>
<dbReference type="PANTHER" id="PTHR36183:SF2">
    <property type="entry name" value="BETA-GLUCURONIDASE C-TERMINAL DOMAIN-CONTAINING PROTEIN"/>
    <property type="match status" value="1"/>
</dbReference>
<dbReference type="InterPro" id="IPR017853">
    <property type="entry name" value="GH"/>
</dbReference>